<keyword evidence="1" id="KW-0472">Membrane</keyword>
<keyword evidence="3" id="KW-1185">Reference proteome</keyword>
<proteinExistence type="predicted"/>
<keyword evidence="1" id="KW-1133">Transmembrane helix</keyword>
<feature type="transmembrane region" description="Helical" evidence="1">
    <location>
        <begin position="6"/>
        <end position="25"/>
    </location>
</feature>
<name>A0A667IQI2_LYNCA</name>
<evidence type="ECO:0000313" key="3">
    <source>
        <dbReference type="Proteomes" id="UP000472241"/>
    </source>
</evidence>
<dbReference type="AlphaFoldDB" id="A0A667IQI2"/>
<protein>
    <submittedName>
        <fullName evidence="2">Uncharacterized protein</fullName>
    </submittedName>
</protein>
<dbReference type="Proteomes" id="UP000472241">
    <property type="component" value="Unplaced"/>
</dbReference>
<reference evidence="2" key="2">
    <citation type="submission" date="2025-09" db="UniProtKB">
        <authorList>
            <consortium name="Ensembl"/>
        </authorList>
    </citation>
    <scope>IDENTIFICATION</scope>
</reference>
<evidence type="ECO:0000256" key="1">
    <source>
        <dbReference type="SAM" id="Phobius"/>
    </source>
</evidence>
<accession>A0A667IQI2</accession>
<dbReference type="Ensembl" id="ENSLCNT00005030059.1">
    <property type="protein sequence ID" value="ENSLCNP00005026907.1"/>
    <property type="gene ID" value="ENSLCNG00005017511.1"/>
</dbReference>
<keyword evidence="1" id="KW-0812">Transmembrane</keyword>
<organism evidence="2 3">
    <name type="scientific">Lynx canadensis</name>
    <name type="common">Canada lynx</name>
    <name type="synonym">Felis canadensis</name>
    <dbReference type="NCBI Taxonomy" id="61383"/>
    <lineage>
        <taxon>Eukaryota</taxon>
        <taxon>Metazoa</taxon>
        <taxon>Chordata</taxon>
        <taxon>Craniata</taxon>
        <taxon>Vertebrata</taxon>
        <taxon>Euteleostomi</taxon>
        <taxon>Mammalia</taxon>
        <taxon>Eutheria</taxon>
        <taxon>Laurasiatheria</taxon>
        <taxon>Carnivora</taxon>
        <taxon>Feliformia</taxon>
        <taxon>Felidae</taxon>
        <taxon>Felinae</taxon>
        <taxon>Lynx</taxon>
    </lineage>
</organism>
<sequence>MLPLVSVSVLYFCGLQIVSLFWQFFTGAGEGASSYLVSQSTKASLLYLMLVAKQPLPRAEVYWVPLQAREADAALLMSYEEIMHML</sequence>
<reference evidence="2" key="1">
    <citation type="submission" date="2025-08" db="UniProtKB">
        <authorList>
            <consortium name="Ensembl"/>
        </authorList>
    </citation>
    <scope>IDENTIFICATION</scope>
</reference>
<evidence type="ECO:0000313" key="2">
    <source>
        <dbReference type="Ensembl" id="ENSLCNP00005026907.1"/>
    </source>
</evidence>